<dbReference type="Gene3D" id="3.90.640.10">
    <property type="entry name" value="Actin, Chain A, domain 4"/>
    <property type="match status" value="1"/>
</dbReference>
<evidence type="ECO:0000256" key="3">
    <source>
        <dbReference type="ARBA" id="ARBA00049360"/>
    </source>
</evidence>
<dbReference type="PRINTS" id="PR00190">
    <property type="entry name" value="ACTIN"/>
</dbReference>
<protein>
    <submittedName>
        <fullName evidence="6">Actin, putative</fullName>
    </submittedName>
    <submittedName>
        <fullName evidence="5">Putative actin</fullName>
    </submittedName>
</protein>
<proteinExistence type="inferred from homology"/>
<comment type="catalytic activity">
    <reaction evidence="3">
        <text>ATP + H2O = ADP + phosphate + H(+)</text>
        <dbReference type="Rhea" id="RHEA:13065"/>
        <dbReference type="ChEBI" id="CHEBI:15377"/>
        <dbReference type="ChEBI" id="CHEBI:15378"/>
        <dbReference type="ChEBI" id="CHEBI:30616"/>
        <dbReference type="ChEBI" id="CHEBI:43474"/>
        <dbReference type="ChEBI" id="CHEBI:456216"/>
    </reaction>
</comment>
<evidence type="ECO:0000313" key="7">
    <source>
        <dbReference type="Proteomes" id="UP000007494"/>
    </source>
</evidence>
<accession>F0VPP9</accession>
<dbReference type="InterPro" id="IPR004000">
    <property type="entry name" value="Actin"/>
</dbReference>
<dbReference type="GO" id="GO:0005856">
    <property type="term" value="C:cytoskeleton"/>
    <property type="evidence" value="ECO:0007669"/>
    <property type="project" value="UniProtKB-SubCell"/>
</dbReference>
<dbReference type="InterPro" id="IPR043129">
    <property type="entry name" value="ATPase_NBD"/>
</dbReference>
<gene>
    <name evidence="6" type="ORF">BN1204_061200</name>
    <name evidence="5" type="ORF">NCLIV_061200</name>
</gene>
<evidence type="ECO:0000256" key="2">
    <source>
        <dbReference type="ARBA" id="ARBA00023212"/>
    </source>
</evidence>
<dbReference type="FunFam" id="3.30.420.40:FF:000050">
    <property type="entry name" value="Actin, alpha skeletal muscle"/>
    <property type="match status" value="1"/>
</dbReference>
<dbReference type="GeneID" id="13441127"/>
<dbReference type="SUPFAM" id="SSF53067">
    <property type="entry name" value="Actin-like ATPase domain"/>
    <property type="match status" value="2"/>
</dbReference>
<dbReference type="Gene3D" id="3.30.420.40">
    <property type="match status" value="2"/>
</dbReference>
<dbReference type="Proteomes" id="UP000007494">
    <property type="component" value="Chromosome XII"/>
</dbReference>
<reference evidence="7" key="3">
    <citation type="journal article" date="2012" name="PLoS Pathog.">
        <title>Comparative genomics of the apicomplexan parasites Toxoplasma gondii and Neospora caninum: Coccidia differing in host range and transmission strategy.</title>
        <authorList>
            <person name="Reid A.J."/>
            <person name="Vermont S.J."/>
            <person name="Cotton J.A."/>
            <person name="Harris D."/>
            <person name="Hill-Cawthorne G.A."/>
            <person name="Konen-Waisman S."/>
            <person name="Latham S.M."/>
            <person name="Mourier T."/>
            <person name="Norton R."/>
            <person name="Quail M.A."/>
            <person name="Sanders M."/>
            <person name="Shanmugam D."/>
            <person name="Sohal A."/>
            <person name="Wasmuth J.D."/>
            <person name="Brunk B."/>
            <person name="Grigg M.E."/>
            <person name="Howard J.C."/>
            <person name="Parkinson J."/>
            <person name="Roos D.S."/>
            <person name="Trees A.J."/>
            <person name="Berriman M."/>
            <person name="Pain A."/>
            <person name="Wastling J.M."/>
        </authorList>
    </citation>
    <scope>NUCLEOTIDE SEQUENCE [LARGE SCALE GENOMIC DNA]</scope>
    <source>
        <strain evidence="7">Liverpool</strain>
    </source>
</reference>
<dbReference type="eggNOG" id="KOG0676">
    <property type="taxonomic scope" value="Eukaryota"/>
</dbReference>
<organism evidence="5 7">
    <name type="scientific">Neospora caninum (strain Liverpool)</name>
    <dbReference type="NCBI Taxonomy" id="572307"/>
    <lineage>
        <taxon>Eukaryota</taxon>
        <taxon>Sar</taxon>
        <taxon>Alveolata</taxon>
        <taxon>Apicomplexa</taxon>
        <taxon>Conoidasida</taxon>
        <taxon>Coccidia</taxon>
        <taxon>Eucoccidiorida</taxon>
        <taxon>Eimeriorina</taxon>
        <taxon>Sarcocystidae</taxon>
        <taxon>Neospora</taxon>
    </lineage>
</organism>
<dbReference type="SMART" id="SM00268">
    <property type="entry name" value="ACTIN"/>
    <property type="match status" value="1"/>
</dbReference>
<dbReference type="AlphaFoldDB" id="F0VPP9"/>
<sequence length="416" mass="46399">MAEYETEELPAGGMPGDGAAAEFYDAPPTVVIDNGSGYMKAGLSSHEQPTTVFPTIVGRPRRRFVDLYAAKDGEDGSGAVFVGEEAIANRHHLSFTYPIDHGHIDNWVDMEEVWNSTYNMLGVQTSEHAVLLTEPPLCSLRHREKMAEMFFETYGVPELNISVTGLMAIYGTGRTTGFVLDIGEGITQCVPVFDGYLEKASVKRSDFGGQELQMYLQKILCDMGYPMTTRDDYEHVRVIKETLCFCSLNPSEDQNREDLEKTYHLPDGLTLRDGITTEITLGPERFYPPEALFNPQLCGRDSPSLIDLVWSSIMACPIESRKSLIGSIVLSGGSSMFPGFPERLEQELKNTAPPQARPHVHVLSHPSRGSLVWQGARLYCQPEMRPMQDHLWISRQEWDEIGMKIVGKKAALKITS</sequence>
<evidence type="ECO:0000313" key="5">
    <source>
        <dbReference type="EMBL" id="CBZ55696.1"/>
    </source>
</evidence>
<evidence type="ECO:0000256" key="1">
    <source>
        <dbReference type="ARBA" id="ARBA00004245"/>
    </source>
</evidence>
<dbReference type="EMBL" id="FR823393">
    <property type="protein sequence ID" value="CBZ55696.1"/>
    <property type="molecule type" value="Genomic_DNA"/>
</dbReference>
<dbReference type="VEuPathDB" id="ToxoDB:NCLIV_061200"/>
<comment type="similarity">
    <text evidence="4">Belongs to the actin family.</text>
</comment>
<comment type="subcellular location">
    <subcellularLocation>
        <location evidence="1">Cytoplasm</location>
        <location evidence="1">Cytoskeleton</location>
    </subcellularLocation>
</comment>
<dbReference type="Pfam" id="PF00022">
    <property type="entry name" value="Actin"/>
    <property type="match status" value="1"/>
</dbReference>
<reference evidence="6" key="4">
    <citation type="journal article" date="2015" name="PLoS ONE">
        <title>Comprehensive Evaluation of Toxoplasma gondii VEG and Neospora caninum LIV Genomes with Tachyzoite Stage Transcriptome and Proteome Defines Novel Transcript Features.</title>
        <authorList>
            <person name="Ramaprasad A."/>
            <person name="Mourier T."/>
            <person name="Naeem R."/>
            <person name="Malas T.B."/>
            <person name="Moussa E."/>
            <person name="Panigrahi A."/>
            <person name="Vermont S.J."/>
            <person name="Otto T.D."/>
            <person name="Wastling J."/>
            <person name="Pain A."/>
        </authorList>
    </citation>
    <scope>NUCLEOTIDE SEQUENCE</scope>
    <source>
        <strain evidence="6">Liverpool</strain>
    </source>
</reference>
<name>F0VPP9_NEOCL</name>
<dbReference type="OMA" id="IDHGHIS"/>
<dbReference type="PANTHER" id="PTHR11937">
    <property type="entry name" value="ACTIN"/>
    <property type="match status" value="1"/>
</dbReference>
<keyword evidence="7" id="KW-1185">Reference proteome</keyword>
<dbReference type="InParanoid" id="F0VPP9"/>
<evidence type="ECO:0000256" key="4">
    <source>
        <dbReference type="RuleBase" id="RU000487"/>
    </source>
</evidence>
<reference evidence="5" key="1">
    <citation type="submission" date="2011-02" db="EMBL/GenBank/DDBJ databases">
        <authorList>
            <person name="Aslett M."/>
        </authorList>
    </citation>
    <scope>NUCLEOTIDE SEQUENCE</scope>
    <source>
        <strain evidence="5">Liverpool</strain>
    </source>
</reference>
<dbReference type="OrthoDB" id="5132116at2759"/>
<reference evidence="5" key="2">
    <citation type="submission" date="2011-03" db="EMBL/GenBank/DDBJ databases">
        <title>Comparative genomics and transcriptomics of Neospora caninum and Toxoplasma gondii.</title>
        <authorList>
            <person name="Reid A.J."/>
            <person name="Sohal A."/>
            <person name="Harris D."/>
            <person name="Quail M."/>
            <person name="Sanders M."/>
            <person name="Berriman M."/>
            <person name="Wastling J.M."/>
            <person name="Pain A."/>
        </authorList>
    </citation>
    <scope>NUCLEOTIDE SEQUENCE</scope>
    <source>
        <strain evidence="5">Liverpool</strain>
    </source>
</reference>
<dbReference type="RefSeq" id="XP_003885722.1">
    <property type="nucleotide sequence ID" value="XM_003885673.1"/>
</dbReference>
<keyword evidence="2" id="KW-0963">Cytoplasm</keyword>
<dbReference type="EMBL" id="LN714487">
    <property type="protein sequence ID" value="CEL70438.1"/>
    <property type="molecule type" value="Genomic_DNA"/>
</dbReference>
<keyword evidence="2" id="KW-0206">Cytoskeleton</keyword>
<evidence type="ECO:0000313" key="6">
    <source>
        <dbReference type="EMBL" id="CEL70438.1"/>
    </source>
</evidence>